<dbReference type="Pfam" id="PF16363">
    <property type="entry name" value="GDP_Man_Dehyd"/>
    <property type="match status" value="1"/>
</dbReference>
<comment type="cofactor">
    <cofactor evidence="2">
        <name>NADP(+)</name>
        <dbReference type="ChEBI" id="CHEBI:58349"/>
    </cofactor>
</comment>
<evidence type="ECO:0000256" key="1">
    <source>
        <dbReference type="ARBA" id="ARBA00000188"/>
    </source>
</evidence>
<dbReference type="AlphaFoldDB" id="A0AAU4K4X2"/>
<comment type="catalytic activity">
    <reaction evidence="1">
        <text>GDP-alpha-D-mannose = GDP-4-dehydro-alpha-D-rhamnose + H2O</text>
        <dbReference type="Rhea" id="RHEA:23820"/>
        <dbReference type="ChEBI" id="CHEBI:15377"/>
        <dbReference type="ChEBI" id="CHEBI:57527"/>
        <dbReference type="ChEBI" id="CHEBI:57964"/>
        <dbReference type="EC" id="4.2.1.47"/>
    </reaction>
</comment>
<protein>
    <recommendedName>
        <fullName evidence="4">GDP-mannose 4,6-dehydratase</fullName>
        <ecNumber evidence="4">4.2.1.47</ecNumber>
    </recommendedName>
</protein>
<sequence>MISSPSAPEHSLRLRLSMLDDARPDPRVALVTGIYGQDGSYLAERLLADGWEVHGAYRPGTSMSETAPADLTGAHLHGCDLVDDTAAADLVAEVTPGVIFHLAGASSVGRSWQAPVATARVNAVATTALLDAAMGVADRTGDRVVFVNASSAEIFGTTDAGRLDESTPIAPSSPYGATKAYTHLLGAVYRDRGLAVNNAILFNHESPRRGTEFVTGKIAHGVAAIARGERDRLSLGDMSARRDWGWAPDYADAMYRMAVRSDARGDDFVIATGTSHSVRDFVAAGFAAVGIDDWEHLVEIDSAHVRPVDPSDFVGDAAHARTVLGWAPTVQFGEIVRNMVESHMAQSVAAR</sequence>
<comment type="function">
    <text evidence="6">Catalyzes the conversion of GDP-D-mannose to GDP-4-dehydro-6-deoxy-D-mannose.</text>
</comment>
<accession>A0AAU4K4X2</accession>
<dbReference type="Gene3D" id="3.90.25.10">
    <property type="entry name" value="UDP-galactose 4-epimerase, domain 1"/>
    <property type="match status" value="1"/>
</dbReference>
<gene>
    <name evidence="8" type="ORF">OG579_04940</name>
</gene>
<evidence type="ECO:0000256" key="4">
    <source>
        <dbReference type="ARBA" id="ARBA00011989"/>
    </source>
</evidence>
<dbReference type="KEGG" id="whr:OG579_04940"/>
<reference evidence="8 9" key="1">
    <citation type="submission" date="2022-10" db="EMBL/GenBank/DDBJ databases">
        <title>The complete genomes of actinobacterial strains from the NBC collection.</title>
        <authorList>
            <person name="Joergensen T.S."/>
            <person name="Alvarez Arevalo M."/>
            <person name="Sterndorff E.B."/>
            <person name="Faurdal D."/>
            <person name="Vuksanovic O."/>
            <person name="Mourched A.-S."/>
            <person name="Charusanti P."/>
            <person name="Shaw S."/>
            <person name="Blin K."/>
            <person name="Weber T."/>
        </authorList>
    </citation>
    <scope>NUCLEOTIDE SEQUENCE [LARGE SCALE GENOMIC DNA]</scope>
    <source>
        <strain evidence="8 9">NBC_00319</strain>
    </source>
</reference>
<proteinExistence type="inferred from homology"/>
<comment type="similarity">
    <text evidence="3">Belongs to the NAD(P)-dependent epimerase/dehydratase family. GDP-mannose 4,6-dehydratase subfamily.</text>
</comment>
<dbReference type="EC" id="4.2.1.47" evidence="4"/>
<dbReference type="PANTHER" id="PTHR43715">
    <property type="entry name" value="GDP-MANNOSE 4,6-DEHYDRATASE"/>
    <property type="match status" value="1"/>
</dbReference>
<evidence type="ECO:0000256" key="2">
    <source>
        <dbReference type="ARBA" id="ARBA00001937"/>
    </source>
</evidence>
<dbReference type="Gene3D" id="3.40.50.720">
    <property type="entry name" value="NAD(P)-binding Rossmann-like Domain"/>
    <property type="match status" value="1"/>
</dbReference>
<dbReference type="InterPro" id="IPR016040">
    <property type="entry name" value="NAD(P)-bd_dom"/>
</dbReference>
<evidence type="ECO:0000256" key="5">
    <source>
        <dbReference type="ARBA" id="ARBA00023239"/>
    </source>
</evidence>
<dbReference type="EMBL" id="CP108021">
    <property type="protein sequence ID" value="WUM21155.1"/>
    <property type="molecule type" value="Genomic_DNA"/>
</dbReference>
<dbReference type="SUPFAM" id="SSF51735">
    <property type="entry name" value="NAD(P)-binding Rossmann-fold domains"/>
    <property type="match status" value="1"/>
</dbReference>
<dbReference type="Proteomes" id="UP001432128">
    <property type="component" value="Chromosome"/>
</dbReference>
<dbReference type="GO" id="GO:0042351">
    <property type="term" value="P:'de novo' GDP-L-fucose biosynthetic process"/>
    <property type="evidence" value="ECO:0007669"/>
    <property type="project" value="TreeGrafter"/>
</dbReference>
<evidence type="ECO:0000313" key="8">
    <source>
        <dbReference type="EMBL" id="WUM21155.1"/>
    </source>
</evidence>
<evidence type="ECO:0000256" key="6">
    <source>
        <dbReference type="ARBA" id="ARBA00059383"/>
    </source>
</evidence>
<dbReference type="InterPro" id="IPR006368">
    <property type="entry name" value="GDP_Man_deHydtase"/>
</dbReference>
<evidence type="ECO:0000256" key="3">
    <source>
        <dbReference type="ARBA" id="ARBA00009263"/>
    </source>
</evidence>
<evidence type="ECO:0000259" key="7">
    <source>
        <dbReference type="Pfam" id="PF16363"/>
    </source>
</evidence>
<keyword evidence="9" id="KW-1185">Reference proteome</keyword>
<evidence type="ECO:0000313" key="9">
    <source>
        <dbReference type="Proteomes" id="UP001432128"/>
    </source>
</evidence>
<feature type="domain" description="NAD(P)-binding" evidence="7">
    <location>
        <begin position="30"/>
        <end position="339"/>
    </location>
</feature>
<dbReference type="FunFam" id="3.40.50.720:FF:000924">
    <property type="entry name" value="GDP-mannose 4,6 dehydratase"/>
    <property type="match status" value="1"/>
</dbReference>
<keyword evidence="5 8" id="KW-0456">Lyase</keyword>
<dbReference type="InterPro" id="IPR036291">
    <property type="entry name" value="NAD(P)-bd_dom_sf"/>
</dbReference>
<dbReference type="CDD" id="cd05260">
    <property type="entry name" value="GDP_MD_SDR_e"/>
    <property type="match status" value="1"/>
</dbReference>
<name>A0AAU4K4X2_9NOCA</name>
<dbReference type="RefSeq" id="WP_328858299.1">
    <property type="nucleotide sequence ID" value="NZ_CP108021.1"/>
</dbReference>
<dbReference type="PANTHER" id="PTHR43715:SF1">
    <property type="entry name" value="GDP-MANNOSE 4,6 DEHYDRATASE"/>
    <property type="match status" value="1"/>
</dbReference>
<dbReference type="GO" id="GO:0008446">
    <property type="term" value="F:GDP-mannose 4,6-dehydratase activity"/>
    <property type="evidence" value="ECO:0007669"/>
    <property type="project" value="UniProtKB-EC"/>
</dbReference>
<organism evidence="8 9">
    <name type="scientific">Williamsia herbipolensis</name>
    <dbReference type="NCBI Taxonomy" id="1603258"/>
    <lineage>
        <taxon>Bacteria</taxon>
        <taxon>Bacillati</taxon>
        <taxon>Actinomycetota</taxon>
        <taxon>Actinomycetes</taxon>
        <taxon>Mycobacteriales</taxon>
        <taxon>Nocardiaceae</taxon>
        <taxon>Williamsia</taxon>
    </lineage>
</organism>